<organism evidence="9 10">
    <name type="scientific">Arthrobacter jinronghuae</name>
    <dbReference type="NCBI Taxonomy" id="2964609"/>
    <lineage>
        <taxon>Bacteria</taxon>
        <taxon>Bacillati</taxon>
        <taxon>Actinomycetota</taxon>
        <taxon>Actinomycetes</taxon>
        <taxon>Micrococcales</taxon>
        <taxon>Micrococcaceae</taxon>
        <taxon>Arthrobacter</taxon>
    </lineage>
</organism>
<keyword evidence="3 7" id="KW-0812">Transmembrane</keyword>
<keyword evidence="10" id="KW-1185">Reference proteome</keyword>
<dbReference type="CDD" id="cd07731">
    <property type="entry name" value="ComA-like_MBL-fold"/>
    <property type="match status" value="1"/>
</dbReference>
<feature type="transmembrane region" description="Helical" evidence="7">
    <location>
        <begin position="278"/>
        <end position="299"/>
    </location>
</feature>
<evidence type="ECO:0000256" key="1">
    <source>
        <dbReference type="ARBA" id="ARBA00004651"/>
    </source>
</evidence>
<evidence type="ECO:0000256" key="5">
    <source>
        <dbReference type="ARBA" id="ARBA00023136"/>
    </source>
</evidence>
<feature type="region of interest" description="Disordered" evidence="6">
    <location>
        <begin position="435"/>
        <end position="462"/>
    </location>
</feature>
<dbReference type="Gene3D" id="3.60.15.10">
    <property type="entry name" value="Ribonuclease Z/Hydroxyacylglutathione hydrolase-like"/>
    <property type="match status" value="1"/>
</dbReference>
<feature type="region of interest" description="Disordered" evidence="6">
    <location>
        <begin position="617"/>
        <end position="638"/>
    </location>
</feature>
<dbReference type="PANTHER" id="PTHR30619">
    <property type="entry name" value="DNA INTERNALIZATION/COMPETENCE PROTEIN COMEC/REC2"/>
    <property type="match status" value="1"/>
</dbReference>
<dbReference type="Pfam" id="PF00753">
    <property type="entry name" value="Lactamase_B"/>
    <property type="match status" value="1"/>
</dbReference>
<evidence type="ECO:0000256" key="3">
    <source>
        <dbReference type="ARBA" id="ARBA00022692"/>
    </source>
</evidence>
<dbReference type="NCBIfam" id="TIGR00360">
    <property type="entry name" value="ComEC_N-term"/>
    <property type="match status" value="1"/>
</dbReference>
<keyword evidence="5 7" id="KW-0472">Membrane</keyword>
<feature type="domain" description="Metallo-beta-lactamase" evidence="8">
    <location>
        <begin position="507"/>
        <end position="691"/>
    </location>
</feature>
<accession>A0ABT1NUY2</accession>
<dbReference type="InterPro" id="IPR004477">
    <property type="entry name" value="ComEC_N"/>
</dbReference>
<dbReference type="SUPFAM" id="SSF56281">
    <property type="entry name" value="Metallo-hydrolase/oxidoreductase"/>
    <property type="match status" value="1"/>
</dbReference>
<dbReference type="Pfam" id="PF03772">
    <property type="entry name" value="Competence"/>
    <property type="match status" value="1"/>
</dbReference>
<dbReference type="InterPro" id="IPR036866">
    <property type="entry name" value="RibonucZ/Hydroxyglut_hydro"/>
</dbReference>
<feature type="transmembrane region" description="Helical" evidence="7">
    <location>
        <begin position="255"/>
        <end position="272"/>
    </location>
</feature>
<evidence type="ECO:0000313" key="10">
    <source>
        <dbReference type="Proteomes" id="UP001206924"/>
    </source>
</evidence>
<feature type="transmembrane region" description="Helical" evidence="7">
    <location>
        <begin position="357"/>
        <end position="383"/>
    </location>
</feature>
<dbReference type="EMBL" id="JANFLP010000010">
    <property type="protein sequence ID" value="MCQ1950289.1"/>
    <property type="molecule type" value="Genomic_DNA"/>
</dbReference>
<proteinExistence type="predicted"/>
<keyword evidence="4 7" id="KW-1133">Transmembrane helix</keyword>
<reference evidence="9 10" key="1">
    <citation type="submission" date="2022-07" db="EMBL/GenBank/DDBJ databases">
        <title>Novel species in genus Arthrobacter.</title>
        <authorList>
            <person name="Liu Y."/>
        </authorList>
    </citation>
    <scope>NUCLEOTIDE SEQUENCE [LARGE SCALE GENOMIC DNA]</scope>
    <source>
        <strain evidence="10">zg-Y859</strain>
    </source>
</reference>
<evidence type="ECO:0000256" key="7">
    <source>
        <dbReference type="SAM" id="Phobius"/>
    </source>
</evidence>
<feature type="transmembrane region" description="Helical" evidence="7">
    <location>
        <begin position="182"/>
        <end position="201"/>
    </location>
</feature>
<evidence type="ECO:0000256" key="4">
    <source>
        <dbReference type="ARBA" id="ARBA00022989"/>
    </source>
</evidence>
<feature type="transmembrane region" description="Helical" evidence="7">
    <location>
        <begin position="403"/>
        <end position="424"/>
    </location>
</feature>
<feature type="transmembrane region" description="Helical" evidence="7">
    <location>
        <begin position="208"/>
        <end position="226"/>
    </location>
</feature>
<dbReference type="InterPro" id="IPR001279">
    <property type="entry name" value="Metallo-B-lactamas"/>
</dbReference>
<evidence type="ECO:0000256" key="2">
    <source>
        <dbReference type="ARBA" id="ARBA00022475"/>
    </source>
</evidence>
<evidence type="ECO:0000256" key="6">
    <source>
        <dbReference type="SAM" id="MobiDB-lite"/>
    </source>
</evidence>
<dbReference type="InterPro" id="IPR052159">
    <property type="entry name" value="Competence_DNA_uptake"/>
</dbReference>
<dbReference type="SMART" id="SM00849">
    <property type="entry name" value="Lactamase_B"/>
    <property type="match status" value="1"/>
</dbReference>
<feature type="transmembrane region" description="Helical" evidence="7">
    <location>
        <begin position="306"/>
        <end position="326"/>
    </location>
</feature>
<protein>
    <submittedName>
        <fullName evidence="9">ComEC/Rec2 family competence protein</fullName>
    </submittedName>
</protein>
<evidence type="ECO:0000313" key="9">
    <source>
        <dbReference type="EMBL" id="MCQ1950289.1"/>
    </source>
</evidence>
<feature type="transmembrane region" description="Helical" evidence="7">
    <location>
        <begin position="332"/>
        <end position="350"/>
    </location>
</feature>
<comment type="caution">
    <text evidence="9">The sequence shown here is derived from an EMBL/GenBank/DDBJ whole genome shotgun (WGS) entry which is preliminary data.</text>
</comment>
<comment type="subcellular location">
    <subcellularLocation>
        <location evidence="1">Cell membrane</location>
        <topology evidence="1">Multi-pass membrane protein</topology>
    </subcellularLocation>
</comment>
<dbReference type="RefSeq" id="WP_260553700.1">
    <property type="nucleotide sequence ID" value="NZ_CP104263.1"/>
</dbReference>
<keyword evidence="2" id="KW-1003">Cell membrane</keyword>
<gene>
    <name evidence="9" type="ORF">NNX28_10140</name>
</gene>
<dbReference type="Proteomes" id="UP001206924">
    <property type="component" value="Unassembled WGS sequence"/>
</dbReference>
<evidence type="ECO:0000259" key="8">
    <source>
        <dbReference type="SMART" id="SM00849"/>
    </source>
</evidence>
<dbReference type="InterPro" id="IPR035681">
    <property type="entry name" value="ComA-like_MBL"/>
</dbReference>
<name>A0ABT1NUY2_9MICC</name>
<feature type="transmembrane region" description="Helical" evidence="7">
    <location>
        <begin position="468"/>
        <end position="490"/>
    </location>
</feature>
<sequence length="763" mass="77710">MAAAALVCASAAGSLANRTSGPISELITAEAVITAEMRAVSDARPGAADRFTGSPRYLIDAVVDSGTADGHRFRASATLLVVGGEDYGEIRMGDRFTSAGPLHPLPAGDRNLAMLPAAAPPEITGGGGWYAATARLRDGFVQTAEDRDAGIEGLLPGMVLGDRGGLDSGLEQAMKNTGLTHLTAVSGANCSYLIAFIFLAARALRVPRVPAALLALTGLGAFVLLVRPDPSVLRAAVMGGLGTLAVLSGRGRLSAALLFLSITVLLCVDPWLAGSYAFILSVCATLGLVVLGPHLVRVLSRRLPGWFAAAIAIPVAAQLFCAPVLVTLQPQLPVYSVPANLVAAPVVPVVSIAGMFAVALVAAAPVLAVPPLLLAAGGAWWVARTARFFESAPGALAAWPDGTTGVLLMAGCTFAAVAGILHLSRRERWSIRDRHPAPEGRAHGSPPHRILNPGAASPARGGTRTRRWLVAGAAAALVLPGGMVLAAGSLGPGQVDEWVLAACDVGQGDAFAVRSGPGSAVVIDAGSDPDAVDSCLDRLDIQTVDMLVLSHAHQDHYGGTSGVLAGRNVLRVGYSTADSELPGDLVAVLDESPAPRERLVAGMAGNAGSVSWSVLWPLPDPGDHDPRSGAAGDEEENNSSAVLLVTVAENPRLRPLRILFTGDIEEDAAATVIAAHPELGAGSVDVLKVAHHGARNGGGGWVSAVSPPLALVSVGADNDYGHPAPQTLAGLEAAGTAVARTDEHGTLLVAREGDGLQIAGLPP</sequence>
<dbReference type="PANTHER" id="PTHR30619:SF1">
    <property type="entry name" value="RECOMBINATION PROTEIN 2"/>
    <property type="match status" value="1"/>
</dbReference>